<evidence type="ECO:0000256" key="3">
    <source>
        <dbReference type="ARBA" id="ARBA00022833"/>
    </source>
</evidence>
<dbReference type="SMART" id="SM00575">
    <property type="entry name" value="ZnF_PMZ"/>
    <property type="match status" value="1"/>
</dbReference>
<reference evidence="6 7" key="1">
    <citation type="journal article" date="2021" name="Plant Biotechnol. J.">
        <title>Multi-omics assisted identification of the key and species-specific regulatory components of drought-tolerant mechanisms in Gossypium stocksii.</title>
        <authorList>
            <person name="Yu D."/>
            <person name="Ke L."/>
            <person name="Zhang D."/>
            <person name="Wu Y."/>
            <person name="Sun Y."/>
            <person name="Mei J."/>
            <person name="Sun J."/>
            <person name="Sun Y."/>
        </authorList>
    </citation>
    <scope>NUCLEOTIDE SEQUENCE [LARGE SCALE GENOMIC DNA]</scope>
    <source>
        <strain evidence="7">cv. E1</strain>
        <tissue evidence="6">Leaf</tissue>
    </source>
</reference>
<dbReference type="OrthoDB" id="987765at2759"/>
<evidence type="ECO:0000313" key="6">
    <source>
        <dbReference type="EMBL" id="KAH1114428.1"/>
    </source>
</evidence>
<keyword evidence="2 4" id="KW-0863">Zinc-finger</keyword>
<keyword evidence="7" id="KW-1185">Reference proteome</keyword>
<organism evidence="6 7">
    <name type="scientific">Gossypium stocksii</name>
    <dbReference type="NCBI Taxonomy" id="47602"/>
    <lineage>
        <taxon>Eukaryota</taxon>
        <taxon>Viridiplantae</taxon>
        <taxon>Streptophyta</taxon>
        <taxon>Embryophyta</taxon>
        <taxon>Tracheophyta</taxon>
        <taxon>Spermatophyta</taxon>
        <taxon>Magnoliopsida</taxon>
        <taxon>eudicotyledons</taxon>
        <taxon>Gunneridae</taxon>
        <taxon>Pentapetalae</taxon>
        <taxon>rosids</taxon>
        <taxon>malvids</taxon>
        <taxon>Malvales</taxon>
        <taxon>Malvaceae</taxon>
        <taxon>Malvoideae</taxon>
        <taxon>Gossypium</taxon>
    </lineage>
</organism>
<dbReference type="InterPro" id="IPR006564">
    <property type="entry name" value="Znf_PMZ"/>
</dbReference>
<evidence type="ECO:0000259" key="5">
    <source>
        <dbReference type="PROSITE" id="PS50966"/>
    </source>
</evidence>
<accession>A0A9D3W852</accession>
<dbReference type="GO" id="GO:0008270">
    <property type="term" value="F:zinc ion binding"/>
    <property type="evidence" value="ECO:0007669"/>
    <property type="project" value="UniProtKB-KW"/>
</dbReference>
<dbReference type="AlphaFoldDB" id="A0A9D3W852"/>
<keyword evidence="1" id="KW-0479">Metal-binding</keyword>
<evidence type="ECO:0000256" key="4">
    <source>
        <dbReference type="PROSITE-ProRule" id="PRU00325"/>
    </source>
</evidence>
<sequence>MSERISAVIYYDGEVRHTENGVVFLSENTTRLVFNLNIDLTELRKRIRRKIFGTMPMKVFSIKYQFCASVDPVTYDSFGIKGARGLEALVQTHLASGAPYLELYVQFTSPNDVFAASTSTAIREEYTASARHSVSSNTEYTTLARHSVSGWDIHLSESISDAGNTYWGTSTSTGWQAISNWGRYETSKRRDDVLPMRSIGKGTLYVAADEVALFSEPEPVPTEPEGDSSMLASLILPMVKEDPRTSVSVLISHICSQLRLRRHVFPQPDICVISNRGSGILSTIERQGSLWQRTHHLSYKGQIQGGHVWCRKVLQAINKSKARANTMYTVCHDRDNLWFRVIEFDTPNQGIIGGQYHVHLRNRTCDCGSFDALCYPCAHAIAACQNLCLDPMSYVDDVYKIEYMYNVWRHRTASRKPKG</sequence>
<comment type="caution">
    <text evidence="6">The sequence shown here is derived from an EMBL/GenBank/DDBJ whole genome shotgun (WGS) entry which is preliminary data.</text>
</comment>
<feature type="domain" description="SWIM-type" evidence="5">
    <location>
        <begin position="356"/>
        <end position="388"/>
    </location>
</feature>
<dbReference type="EMBL" id="JAIQCV010000003">
    <property type="protein sequence ID" value="KAH1114428.1"/>
    <property type="molecule type" value="Genomic_DNA"/>
</dbReference>
<proteinExistence type="predicted"/>
<evidence type="ECO:0000256" key="2">
    <source>
        <dbReference type="ARBA" id="ARBA00022771"/>
    </source>
</evidence>
<evidence type="ECO:0000313" key="7">
    <source>
        <dbReference type="Proteomes" id="UP000828251"/>
    </source>
</evidence>
<gene>
    <name evidence="6" type="ORF">J1N35_007806</name>
</gene>
<dbReference type="Pfam" id="PF04434">
    <property type="entry name" value="SWIM"/>
    <property type="match status" value="1"/>
</dbReference>
<keyword evidence="3" id="KW-0862">Zinc</keyword>
<dbReference type="PROSITE" id="PS50966">
    <property type="entry name" value="ZF_SWIM"/>
    <property type="match status" value="1"/>
</dbReference>
<name>A0A9D3W852_9ROSI</name>
<dbReference type="InterPro" id="IPR007527">
    <property type="entry name" value="Znf_SWIM"/>
</dbReference>
<protein>
    <recommendedName>
        <fullName evidence="5">SWIM-type domain-containing protein</fullName>
    </recommendedName>
</protein>
<evidence type="ECO:0000256" key="1">
    <source>
        <dbReference type="ARBA" id="ARBA00022723"/>
    </source>
</evidence>
<dbReference type="Proteomes" id="UP000828251">
    <property type="component" value="Unassembled WGS sequence"/>
</dbReference>